<comment type="caution">
    <text evidence="8">The sequence shown here is derived from an EMBL/GenBank/DDBJ whole genome shotgun (WGS) entry which is preliminary data.</text>
</comment>
<keyword evidence="9" id="KW-1185">Reference proteome</keyword>
<evidence type="ECO:0000256" key="6">
    <source>
        <dbReference type="SAM" id="MobiDB-lite"/>
    </source>
</evidence>
<proteinExistence type="inferred from homology"/>
<accession>A0ABV3HNS5</accession>
<dbReference type="InterPro" id="IPR029017">
    <property type="entry name" value="Enolase-like_N"/>
</dbReference>
<dbReference type="InterPro" id="IPR029065">
    <property type="entry name" value="Enolase_C-like"/>
</dbReference>
<dbReference type="SMART" id="SM00922">
    <property type="entry name" value="MR_MLE"/>
    <property type="match status" value="1"/>
</dbReference>
<feature type="domain" description="Mandelate racemase/muconate lactonizing enzyme C-terminal" evidence="7">
    <location>
        <begin position="138"/>
        <end position="228"/>
    </location>
</feature>
<comment type="cofactor">
    <cofactor evidence="5">
        <name>Mg(2+)</name>
        <dbReference type="ChEBI" id="CHEBI:18420"/>
    </cofactor>
    <text evidence="5">Binds 1 Mg(2+) ion per subunit.</text>
</comment>
<evidence type="ECO:0000256" key="4">
    <source>
        <dbReference type="ARBA" id="ARBA00023235"/>
    </source>
</evidence>
<dbReference type="Gene3D" id="3.30.390.10">
    <property type="entry name" value="Enolase-like, N-terminal domain"/>
    <property type="match status" value="1"/>
</dbReference>
<evidence type="ECO:0000256" key="2">
    <source>
        <dbReference type="ARBA" id="ARBA00022723"/>
    </source>
</evidence>
<sequence>MRLHVHEIRLTDHDVWRSAREAIPVQPGLLVELSAAGRSGFGEASAFMTDRYNSGLDAMHADLRRVAGTLRDLPADDPGHSWSVLAPLLAGSPFTLAALDVAAHDLAARLAGVPLWRHLGARTPGALHSSYSIGLDEPAVMVRKLLERPGWPAYKVKLAGPGDLHILEALREHTDAPFYVDGNCGWKLPDTLAALDAMAALGVELLEQPFPRERWDDARALKEASPIPVFADESITGPDDLDACATAFHGVNLKLMKAGGITPALRMLRRARAAGLGTMLGCMPESSAGVSATAHLGPHVDHLDADSIALLAVDTGTGVLLDDRGRITLPDTPGTGFVPDFTGPAFTVRPTTAHRCVWDNEELAVHRDGKPTASVRVRRRPLPGDEPGDHVRQLAEPSLADGTGGPAGDVPVEELVGLLRTALTRAVAAGADTVWTRVAGPWTAAALAAGFTASAAAAGGHGTDTLLIWKADTHDQRA</sequence>
<dbReference type="EC" id="5.1.1.-" evidence="5"/>
<dbReference type="RefSeq" id="WP_364588649.1">
    <property type="nucleotide sequence ID" value="NZ_JBFAQK010000004.1"/>
</dbReference>
<gene>
    <name evidence="8" type="ORF">AB0K36_05455</name>
</gene>
<keyword evidence="3 5" id="KW-0460">Magnesium</keyword>
<dbReference type="SFLD" id="SFLDG00180">
    <property type="entry name" value="muconate_cycloisomerase"/>
    <property type="match status" value="1"/>
</dbReference>
<protein>
    <recommendedName>
        <fullName evidence="5">Dipeptide epimerase</fullName>
        <ecNumber evidence="5">5.1.1.-</ecNumber>
    </recommendedName>
</protein>
<evidence type="ECO:0000313" key="9">
    <source>
        <dbReference type="Proteomes" id="UP001552521"/>
    </source>
</evidence>
<evidence type="ECO:0000256" key="1">
    <source>
        <dbReference type="ARBA" id="ARBA00008031"/>
    </source>
</evidence>
<dbReference type="SUPFAM" id="SSF51604">
    <property type="entry name" value="Enolase C-terminal domain-like"/>
    <property type="match status" value="1"/>
</dbReference>
<feature type="region of interest" description="Disordered" evidence="6">
    <location>
        <begin position="378"/>
        <end position="407"/>
    </location>
</feature>
<comment type="similarity">
    <text evidence="1 5">Belongs to the mandelate racemase/muconate lactonizing enzyme family.</text>
</comment>
<dbReference type="InterPro" id="IPR036849">
    <property type="entry name" value="Enolase-like_C_sf"/>
</dbReference>
<evidence type="ECO:0000313" key="8">
    <source>
        <dbReference type="EMBL" id="MEV4680222.1"/>
    </source>
</evidence>
<dbReference type="CDD" id="cd03319">
    <property type="entry name" value="L-Ala-DL-Glu_epimerase"/>
    <property type="match status" value="1"/>
</dbReference>
<evidence type="ECO:0000256" key="3">
    <source>
        <dbReference type="ARBA" id="ARBA00022842"/>
    </source>
</evidence>
<dbReference type="InterPro" id="IPR034593">
    <property type="entry name" value="DgoD-like"/>
</dbReference>
<dbReference type="SUPFAM" id="SSF54826">
    <property type="entry name" value="Enolase N-terminal domain-like"/>
    <property type="match status" value="1"/>
</dbReference>
<dbReference type="PANTHER" id="PTHR48080:SF3">
    <property type="entry name" value="ENOLASE SUPERFAMILY MEMBER DDB_G0284701"/>
    <property type="match status" value="1"/>
</dbReference>
<dbReference type="Gene3D" id="3.20.20.120">
    <property type="entry name" value="Enolase-like C-terminal domain"/>
    <property type="match status" value="1"/>
</dbReference>
<dbReference type="Proteomes" id="UP001552521">
    <property type="component" value="Unassembled WGS sequence"/>
</dbReference>
<dbReference type="InterPro" id="IPR013342">
    <property type="entry name" value="Mandelate_racemase_C"/>
</dbReference>
<dbReference type="Pfam" id="PF13378">
    <property type="entry name" value="MR_MLE_C"/>
    <property type="match status" value="1"/>
</dbReference>
<dbReference type="PANTHER" id="PTHR48080">
    <property type="entry name" value="D-GALACTONATE DEHYDRATASE-RELATED"/>
    <property type="match status" value="1"/>
</dbReference>
<evidence type="ECO:0000259" key="7">
    <source>
        <dbReference type="SMART" id="SM00922"/>
    </source>
</evidence>
<dbReference type="InterPro" id="IPR034603">
    <property type="entry name" value="Dipeptide_epimerase"/>
</dbReference>
<organism evidence="8 9">
    <name type="scientific">Streptomyces kurssanovii</name>
    <dbReference type="NCBI Taxonomy" id="67312"/>
    <lineage>
        <taxon>Bacteria</taxon>
        <taxon>Bacillati</taxon>
        <taxon>Actinomycetota</taxon>
        <taxon>Actinomycetes</taxon>
        <taxon>Kitasatosporales</taxon>
        <taxon>Streptomycetaceae</taxon>
        <taxon>Streptomyces</taxon>
    </lineage>
</organism>
<keyword evidence="2 5" id="KW-0479">Metal-binding</keyword>
<dbReference type="EMBL" id="JBFAQK010000004">
    <property type="protein sequence ID" value="MEV4680222.1"/>
    <property type="molecule type" value="Genomic_DNA"/>
</dbReference>
<reference evidence="8 9" key="1">
    <citation type="submission" date="2024-06" db="EMBL/GenBank/DDBJ databases">
        <title>The Natural Products Discovery Center: Release of the First 8490 Sequenced Strains for Exploring Actinobacteria Biosynthetic Diversity.</title>
        <authorList>
            <person name="Kalkreuter E."/>
            <person name="Kautsar S.A."/>
            <person name="Yang D."/>
            <person name="Bader C.D."/>
            <person name="Teijaro C.N."/>
            <person name="Fluegel L."/>
            <person name="Davis C.M."/>
            <person name="Simpson J.R."/>
            <person name="Lauterbach L."/>
            <person name="Steele A.D."/>
            <person name="Gui C."/>
            <person name="Meng S."/>
            <person name="Li G."/>
            <person name="Viehrig K."/>
            <person name="Ye F."/>
            <person name="Su P."/>
            <person name="Kiefer A.F."/>
            <person name="Nichols A."/>
            <person name="Cepeda A.J."/>
            <person name="Yan W."/>
            <person name="Fan B."/>
            <person name="Jiang Y."/>
            <person name="Adhikari A."/>
            <person name="Zheng C.-J."/>
            <person name="Schuster L."/>
            <person name="Cowan T.M."/>
            <person name="Smanski M.J."/>
            <person name="Chevrette M.G."/>
            <person name="De Carvalho L.P.S."/>
            <person name="Shen B."/>
        </authorList>
    </citation>
    <scope>NUCLEOTIDE SEQUENCE [LARGE SCALE GENOMIC DNA]</scope>
    <source>
        <strain evidence="8 9">NPDC049344</strain>
    </source>
</reference>
<dbReference type="SFLD" id="SFLDS00001">
    <property type="entry name" value="Enolase"/>
    <property type="match status" value="1"/>
</dbReference>
<name>A0ABV3HNS5_9ACTN</name>
<evidence type="ECO:0000256" key="5">
    <source>
        <dbReference type="RuleBase" id="RU366006"/>
    </source>
</evidence>
<keyword evidence="4 5" id="KW-0413">Isomerase</keyword>